<comment type="caution">
    <text evidence="4">The sequence shown here is derived from an EMBL/GenBank/DDBJ whole genome shotgun (WGS) entry which is preliminary data.</text>
</comment>
<organism evidence="4 5">
    <name type="scientific">Owenia fusiformis</name>
    <name type="common">Polychaete worm</name>
    <dbReference type="NCBI Taxonomy" id="6347"/>
    <lineage>
        <taxon>Eukaryota</taxon>
        <taxon>Metazoa</taxon>
        <taxon>Spiralia</taxon>
        <taxon>Lophotrochozoa</taxon>
        <taxon>Annelida</taxon>
        <taxon>Polychaeta</taxon>
        <taxon>Sedentaria</taxon>
        <taxon>Canalipalpata</taxon>
        <taxon>Sabellida</taxon>
        <taxon>Oweniida</taxon>
        <taxon>Oweniidae</taxon>
        <taxon>Owenia</taxon>
    </lineage>
</organism>
<dbReference type="EMBL" id="CAIIXF020000008">
    <property type="protein sequence ID" value="CAH1790672.1"/>
    <property type="molecule type" value="Genomic_DNA"/>
</dbReference>
<proteinExistence type="predicted"/>
<protein>
    <recommendedName>
        <fullName evidence="3">HIRAN domain-containing protein</fullName>
    </recommendedName>
</protein>
<evidence type="ECO:0000259" key="3">
    <source>
        <dbReference type="Pfam" id="PF08797"/>
    </source>
</evidence>
<dbReference type="GO" id="GO:0016818">
    <property type="term" value="F:hydrolase activity, acting on acid anhydrides, in phosphorus-containing anhydrides"/>
    <property type="evidence" value="ECO:0007669"/>
    <property type="project" value="InterPro"/>
</dbReference>
<keyword evidence="2" id="KW-0378">Hydrolase</keyword>
<keyword evidence="1" id="KW-0479">Metal-binding</keyword>
<name>A0A8S4P8W1_OWEFU</name>
<evidence type="ECO:0000313" key="5">
    <source>
        <dbReference type="Proteomes" id="UP000749559"/>
    </source>
</evidence>
<dbReference type="GO" id="GO:0008270">
    <property type="term" value="F:zinc ion binding"/>
    <property type="evidence" value="ECO:0007669"/>
    <property type="project" value="InterPro"/>
</dbReference>
<gene>
    <name evidence="4" type="ORF">OFUS_LOCUS15848</name>
</gene>
<reference evidence="4" key="1">
    <citation type="submission" date="2022-03" db="EMBL/GenBank/DDBJ databases">
        <authorList>
            <person name="Martin C."/>
        </authorList>
    </citation>
    <scope>NUCLEOTIDE SEQUENCE</scope>
</reference>
<dbReference type="Proteomes" id="UP000749559">
    <property type="component" value="Unassembled WGS sequence"/>
</dbReference>
<sequence>MKVVVLYPVDVVGMWHQAKVADLGITKSYSLKREPSNSNDRNAFAVMDGEKRMGYLKWEDAELISPIVDENRETIRKLWFKASEVSRPSKRGPMQKGQIAFYIEESDETRMKTLFPSRFMLSVKKTN</sequence>
<accession>A0A8S4P8W1</accession>
<feature type="domain" description="HIRAN" evidence="3">
    <location>
        <begin position="9"/>
        <end position="73"/>
    </location>
</feature>
<evidence type="ECO:0000313" key="4">
    <source>
        <dbReference type="EMBL" id="CAH1790672.1"/>
    </source>
</evidence>
<evidence type="ECO:0000256" key="1">
    <source>
        <dbReference type="ARBA" id="ARBA00022723"/>
    </source>
</evidence>
<dbReference type="Pfam" id="PF08797">
    <property type="entry name" value="HIRAN"/>
    <property type="match status" value="1"/>
</dbReference>
<keyword evidence="5" id="KW-1185">Reference proteome</keyword>
<dbReference type="Gene3D" id="3.30.70.2330">
    <property type="match status" value="1"/>
</dbReference>
<evidence type="ECO:0000256" key="2">
    <source>
        <dbReference type="ARBA" id="ARBA00022801"/>
    </source>
</evidence>
<dbReference type="GO" id="GO:0003676">
    <property type="term" value="F:nucleic acid binding"/>
    <property type="evidence" value="ECO:0007669"/>
    <property type="project" value="InterPro"/>
</dbReference>
<dbReference type="AlphaFoldDB" id="A0A8S4P8W1"/>
<dbReference type="InterPro" id="IPR014905">
    <property type="entry name" value="HIRAN"/>
</dbReference>